<evidence type="ECO:0000256" key="1">
    <source>
        <dbReference type="SAM" id="SignalP"/>
    </source>
</evidence>
<gene>
    <name evidence="2" type="ORF">DD236_07660</name>
</gene>
<reference evidence="3" key="1">
    <citation type="submission" date="2018-05" db="EMBL/GenBank/DDBJ databases">
        <authorList>
            <person name="Li Y."/>
        </authorList>
    </citation>
    <scope>NUCLEOTIDE SEQUENCE [LARGE SCALE GENOMIC DNA]</scope>
    <source>
        <strain evidence="3">sk1b4</strain>
    </source>
</reference>
<organism evidence="2 3">
    <name type="scientific">Ancrocorticia populi</name>
    <dbReference type="NCBI Taxonomy" id="2175228"/>
    <lineage>
        <taxon>Bacteria</taxon>
        <taxon>Bacillati</taxon>
        <taxon>Actinomycetota</taxon>
        <taxon>Actinomycetes</taxon>
        <taxon>Actinomycetales</taxon>
        <taxon>Actinomycetaceae</taxon>
        <taxon>Ancrocorticia</taxon>
    </lineage>
</organism>
<dbReference type="Proteomes" id="UP000245283">
    <property type="component" value="Unassembled WGS sequence"/>
</dbReference>
<name>A0A2V1K962_9ACTO</name>
<dbReference type="EMBL" id="QETB01000004">
    <property type="protein sequence ID" value="PWF25974.1"/>
    <property type="molecule type" value="Genomic_DNA"/>
</dbReference>
<evidence type="ECO:0000313" key="3">
    <source>
        <dbReference type="Proteomes" id="UP000245283"/>
    </source>
</evidence>
<dbReference type="AlphaFoldDB" id="A0A2V1K962"/>
<dbReference type="RefSeq" id="WP_109093801.1">
    <property type="nucleotide sequence ID" value="NZ_CAMELQ010000011.1"/>
</dbReference>
<keyword evidence="3" id="KW-1185">Reference proteome</keyword>
<feature type="signal peptide" evidence="1">
    <location>
        <begin position="1"/>
        <end position="19"/>
    </location>
</feature>
<protein>
    <submittedName>
        <fullName evidence="2">Uncharacterized protein</fullName>
    </submittedName>
</protein>
<feature type="chain" id="PRO_5038599030" evidence="1">
    <location>
        <begin position="20"/>
        <end position="79"/>
    </location>
</feature>
<keyword evidence="1" id="KW-0732">Signal</keyword>
<accession>A0A2V1K962</accession>
<sequence>MRKKLLVLAAVISSAVLISGCGSSTPDSGDASTETVAPSDLNLTAEVNPDAGMVVLPSDRYAPTIADELTQSRKEFDEA</sequence>
<evidence type="ECO:0000313" key="2">
    <source>
        <dbReference type="EMBL" id="PWF25974.1"/>
    </source>
</evidence>
<proteinExistence type="predicted"/>
<dbReference type="PROSITE" id="PS51257">
    <property type="entry name" value="PROKAR_LIPOPROTEIN"/>
    <property type="match status" value="1"/>
</dbReference>
<comment type="caution">
    <text evidence="2">The sequence shown here is derived from an EMBL/GenBank/DDBJ whole genome shotgun (WGS) entry which is preliminary data.</text>
</comment>